<gene>
    <name evidence="1" type="ORF">CH063_10069</name>
</gene>
<organism evidence="1 2">
    <name type="scientific">Colletotrichum higginsianum (strain IMI 349063)</name>
    <name type="common">Crucifer anthracnose fungus</name>
    <dbReference type="NCBI Taxonomy" id="759273"/>
    <lineage>
        <taxon>Eukaryota</taxon>
        <taxon>Fungi</taxon>
        <taxon>Dikarya</taxon>
        <taxon>Ascomycota</taxon>
        <taxon>Pezizomycotina</taxon>
        <taxon>Sordariomycetes</taxon>
        <taxon>Hypocreomycetidae</taxon>
        <taxon>Glomerellales</taxon>
        <taxon>Glomerellaceae</taxon>
        <taxon>Colletotrichum</taxon>
        <taxon>Colletotrichum destructivum species complex</taxon>
    </lineage>
</organism>
<evidence type="ECO:0000313" key="2">
    <source>
        <dbReference type="Proteomes" id="UP000007174"/>
    </source>
</evidence>
<dbReference type="Pfam" id="PF12013">
    <property type="entry name" value="OrsD"/>
    <property type="match status" value="1"/>
</dbReference>
<dbReference type="VEuPathDB" id="FungiDB:CH63R_14386"/>
<accession>H1VG21</accession>
<dbReference type="InterPro" id="IPR022698">
    <property type="entry name" value="OrsD"/>
</dbReference>
<dbReference type="Proteomes" id="UP000007174">
    <property type="component" value="Unassembled WGS sequence"/>
</dbReference>
<name>H1VG21_COLHI</name>
<protein>
    <submittedName>
        <fullName evidence="1">Uncharacterized protein</fullName>
    </submittedName>
</protein>
<evidence type="ECO:0000313" key="1">
    <source>
        <dbReference type="EMBL" id="CCF39174.1"/>
    </source>
</evidence>
<dbReference type="AlphaFoldDB" id="H1VG21"/>
<dbReference type="EMBL" id="CACQ02003349">
    <property type="protein sequence ID" value="CCF39174.1"/>
    <property type="molecule type" value="Genomic_DNA"/>
</dbReference>
<dbReference type="STRING" id="759273.H1VG21"/>
<dbReference type="HOGENOM" id="CLU_003093_5_0_1"/>
<proteinExistence type="predicted"/>
<sequence>MTPHSLTDKQRRQRLEALQLYLNEPEPVLICRPCGYALKPFGERVSRHLAEKHDVPKPQRRGLSALVKSLQLGDPNDVAPRPDGLPPHGALTVTRGHACRHCSYRTASDDLVCRHLSKAHGIKDSRKADGWQRDHIHSGVLLQSWSQNGARGYWIAQSTTTGSLPPCETGWMRRTGWDLMFDGARRDFLVKITPEDEARLQRIMSAVDGVFDRCEDTIRSMDVSMRCWLRSSEPYRPYKAPFELVSRQATTYKYRRLVKRLLCFCVRLWRLPLGTRLWQCRRSLTIAQSRALEALLCRQLPCDAYDNKDEDKGDAICSNS</sequence>
<dbReference type="eggNOG" id="KOG0351">
    <property type="taxonomic scope" value="Eukaryota"/>
</dbReference>
<reference evidence="2" key="1">
    <citation type="journal article" date="2012" name="Nat. Genet.">
        <title>Lifestyle transitions in plant pathogenic Colletotrichum fungi deciphered by genome and transcriptome analyses.</title>
        <authorList>
            <person name="O'Connell R.J."/>
            <person name="Thon M.R."/>
            <person name="Hacquard S."/>
            <person name="Amyotte S.G."/>
            <person name="Kleemann J."/>
            <person name="Torres M.F."/>
            <person name="Damm U."/>
            <person name="Buiate E.A."/>
            <person name="Epstein L."/>
            <person name="Alkan N."/>
            <person name="Altmueller J."/>
            <person name="Alvarado-Balderrama L."/>
            <person name="Bauser C.A."/>
            <person name="Becker C."/>
            <person name="Birren B.W."/>
            <person name="Chen Z."/>
            <person name="Choi J."/>
            <person name="Crouch J.A."/>
            <person name="Duvick J.P."/>
            <person name="Farman M.A."/>
            <person name="Gan P."/>
            <person name="Heiman D."/>
            <person name="Henrissat B."/>
            <person name="Howard R.J."/>
            <person name="Kabbage M."/>
            <person name="Koch C."/>
            <person name="Kracher B."/>
            <person name="Kubo Y."/>
            <person name="Law A.D."/>
            <person name="Lebrun M.-H."/>
            <person name="Lee Y.-H."/>
            <person name="Miyara I."/>
            <person name="Moore N."/>
            <person name="Neumann U."/>
            <person name="Nordstroem K."/>
            <person name="Panaccione D.G."/>
            <person name="Panstruga R."/>
            <person name="Place M."/>
            <person name="Proctor R.H."/>
            <person name="Prusky D."/>
            <person name="Rech G."/>
            <person name="Reinhardt R."/>
            <person name="Rollins J.A."/>
            <person name="Rounsley S."/>
            <person name="Schardl C.L."/>
            <person name="Schwartz D.C."/>
            <person name="Shenoy N."/>
            <person name="Shirasu K."/>
            <person name="Sikhakolli U.R."/>
            <person name="Stueber K."/>
            <person name="Sukno S.A."/>
            <person name="Sweigard J.A."/>
            <person name="Takano Y."/>
            <person name="Takahara H."/>
            <person name="Trail F."/>
            <person name="van der Does H.C."/>
            <person name="Voll L.M."/>
            <person name="Will I."/>
            <person name="Young S."/>
            <person name="Zeng Q."/>
            <person name="Zhang J."/>
            <person name="Zhou S."/>
            <person name="Dickman M.B."/>
            <person name="Schulze-Lefert P."/>
            <person name="Ver Loren van Themaat E."/>
            <person name="Ma L.-J."/>
            <person name="Vaillancourt L.J."/>
        </authorList>
    </citation>
    <scope>NUCLEOTIDE SEQUENCE [LARGE SCALE GENOMIC DNA]</scope>
    <source>
        <strain evidence="2">IMI 349063</strain>
    </source>
</reference>